<name>A0A674DUB6_SALTR</name>
<sequence length="157" mass="17501">MFKLCLQIALRPTISTRAVLESVTVRKVLKVSNLQSCWMGTLGRNEPREPLNSPKRAKEFIYSLHPKERTCLLKELQSFESIAIAQDSEASSCTSQLRGQSETPEGEVGLQGTTMCVFLTDGLPTFALPALCTFSVSPKNKDWGFPFFFLNFISCSQ</sequence>
<organism evidence="1 2">
    <name type="scientific">Salmo trutta</name>
    <name type="common">Brown trout</name>
    <dbReference type="NCBI Taxonomy" id="8032"/>
    <lineage>
        <taxon>Eukaryota</taxon>
        <taxon>Metazoa</taxon>
        <taxon>Chordata</taxon>
        <taxon>Craniata</taxon>
        <taxon>Vertebrata</taxon>
        <taxon>Euteleostomi</taxon>
        <taxon>Actinopterygii</taxon>
        <taxon>Neopterygii</taxon>
        <taxon>Teleostei</taxon>
        <taxon>Protacanthopterygii</taxon>
        <taxon>Salmoniformes</taxon>
        <taxon>Salmonidae</taxon>
        <taxon>Salmoninae</taxon>
        <taxon>Salmo</taxon>
    </lineage>
</organism>
<keyword evidence="2" id="KW-1185">Reference proteome</keyword>
<gene>
    <name evidence="1" type="primary">tmem65</name>
</gene>
<evidence type="ECO:0000313" key="1">
    <source>
        <dbReference type="Ensembl" id="ENSSTUP00000099174.1"/>
    </source>
</evidence>
<proteinExistence type="predicted"/>
<dbReference type="Proteomes" id="UP000472277">
    <property type="component" value="Chromosome 34"/>
</dbReference>
<dbReference type="AlphaFoldDB" id="A0A674DUB6"/>
<accession>A0A674DUB6</accession>
<dbReference type="Ensembl" id="ENSSTUT00000106446.1">
    <property type="protein sequence ID" value="ENSSTUP00000099174.1"/>
    <property type="gene ID" value="ENSSTUG00000044472.1"/>
</dbReference>
<dbReference type="GeneTree" id="ENSGT00390000017802"/>
<evidence type="ECO:0000313" key="2">
    <source>
        <dbReference type="Proteomes" id="UP000472277"/>
    </source>
</evidence>
<reference evidence="1" key="1">
    <citation type="submission" date="2025-08" db="UniProtKB">
        <authorList>
            <consortium name="Ensembl"/>
        </authorList>
    </citation>
    <scope>IDENTIFICATION</scope>
</reference>
<protein>
    <submittedName>
        <fullName evidence="1">Transmembrane protein 65</fullName>
    </submittedName>
</protein>
<reference evidence="1" key="2">
    <citation type="submission" date="2025-09" db="UniProtKB">
        <authorList>
            <consortium name="Ensembl"/>
        </authorList>
    </citation>
    <scope>IDENTIFICATION</scope>
</reference>